<sequence length="350" mass="41481">MSSKKSVKYSDLINDSFSSLFSLKENQMPMYSEGKSKAYIAAMRALQEKLVSIEAENKELKDEIKLNQQRIYVEKQEFEMKFVEERQHLEIEVKALKSRINELEISEKNLQKKMIMAQELIRLTETKTKYQEDLATRASEQFSLDKESFKLETELLKKANQESKQKESYLKKELEKEKRDIKLLREELHQQKKLNEYLQEEINFLRENNDMQRVKIEENYKSIRSDLIQQNQENLQAIKNLNIKNKSLQQMVNDTKKQGEYYKGQYIKMSHRSKFSLDLKKSRSKAKIHDSQCKSSVRSSTPSLRYSEHSYNPSIGNLLEEKELGQAIIKTELEVQKLGEKCHNYQMHKV</sequence>
<dbReference type="EMBL" id="MPUH01000086">
    <property type="protein sequence ID" value="OMJ91220.1"/>
    <property type="molecule type" value="Genomic_DNA"/>
</dbReference>
<dbReference type="Proteomes" id="UP000187209">
    <property type="component" value="Unassembled WGS sequence"/>
</dbReference>
<feature type="coiled-coil region" evidence="1">
    <location>
        <begin position="156"/>
        <end position="258"/>
    </location>
</feature>
<accession>A0A1R2CQH5</accession>
<evidence type="ECO:0008006" key="4">
    <source>
        <dbReference type="Google" id="ProtNLM"/>
    </source>
</evidence>
<dbReference type="AlphaFoldDB" id="A0A1R2CQH5"/>
<evidence type="ECO:0000313" key="2">
    <source>
        <dbReference type="EMBL" id="OMJ91220.1"/>
    </source>
</evidence>
<evidence type="ECO:0000313" key="3">
    <source>
        <dbReference type="Proteomes" id="UP000187209"/>
    </source>
</evidence>
<comment type="caution">
    <text evidence="2">The sequence shown here is derived from an EMBL/GenBank/DDBJ whole genome shotgun (WGS) entry which is preliminary data.</text>
</comment>
<feature type="coiled-coil region" evidence="1">
    <location>
        <begin position="36"/>
        <end position="120"/>
    </location>
</feature>
<proteinExistence type="predicted"/>
<organism evidence="2 3">
    <name type="scientific">Stentor coeruleus</name>
    <dbReference type="NCBI Taxonomy" id="5963"/>
    <lineage>
        <taxon>Eukaryota</taxon>
        <taxon>Sar</taxon>
        <taxon>Alveolata</taxon>
        <taxon>Ciliophora</taxon>
        <taxon>Postciliodesmatophora</taxon>
        <taxon>Heterotrichea</taxon>
        <taxon>Heterotrichida</taxon>
        <taxon>Stentoridae</taxon>
        <taxon>Stentor</taxon>
    </lineage>
</organism>
<evidence type="ECO:0000256" key="1">
    <source>
        <dbReference type="SAM" id="Coils"/>
    </source>
</evidence>
<gene>
    <name evidence="2" type="ORF">SteCoe_6291</name>
</gene>
<reference evidence="2 3" key="1">
    <citation type="submission" date="2016-11" db="EMBL/GenBank/DDBJ databases">
        <title>The macronuclear genome of Stentor coeruleus: a giant cell with tiny introns.</title>
        <authorList>
            <person name="Slabodnick M."/>
            <person name="Ruby J.G."/>
            <person name="Reiff S.B."/>
            <person name="Swart E.C."/>
            <person name="Gosai S."/>
            <person name="Prabakaran S."/>
            <person name="Witkowska E."/>
            <person name="Larue G.E."/>
            <person name="Fisher S."/>
            <person name="Freeman R.M."/>
            <person name="Gunawardena J."/>
            <person name="Chu W."/>
            <person name="Stover N.A."/>
            <person name="Gregory B.D."/>
            <person name="Nowacki M."/>
            <person name="Derisi J."/>
            <person name="Roy S.W."/>
            <person name="Marshall W.F."/>
            <person name="Sood P."/>
        </authorList>
    </citation>
    <scope>NUCLEOTIDE SEQUENCE [LARGE SCALE GENOMIC DNA]</scope>
    <source>
        <strain evidence="2">WM001</strain>
    </source>
</reference>
<keyword evidence="3" id="KW-1185">Reference proteome</keyword>
<name>A0A1R2CQH5_9CILI</name>
<keyword evidence="1" id="KW-0175">Coiled coil</keyword>
<protein>
    <recommendedName>
        <fullName evidence="4">Cilia- and flagella-associated protein 157</fullName>
    </recommendedName>
</protein>